<name>A0ABD0QV99_CIRMR</name>
<comment type="caution">
    <text evidence="1">The sequence shown here is derived from an EMBL/GenBank/DDBJ whole genome shotgun (WGS) entry which is preliminary data.</text>
</comment>
<organism evidence="1 2">
    <name type="scientific">Cirrhinus mrigala</name>
    <name type="common">Mrigala</name>
    <dbReference type="NCBI Taxonomy" id="683832"/>
    <lineage>
        <taxon>Eukaryota</taxon>
        <taxon>Metazoa</taxon>
        <taxon>Chordata</taxon>
        <taxon>Craniata</taxon>
        <taxon>Vertebrata</taxon>
        <taxon>Euteleostomi</taxon>
        <taxon>Actinopterygii</taxon>
        <taxon>Neopterygii</taxon>
        <taxon>Teleostei</taxon>
        <taxon>Ostariophysi</taxon>
        <taxon>Cypriniformes</taxon>
        <taxon>Cyprinidae</taxon>
        <taxon>Labeoninae</taxon>
        <taxon>Labeonini</taxon>
        <taxon>Cirrhinus</taxon>
    </lineage>
</organism>
<dbReference type="AlphaFoldDB" id="A0ABD0QV99"/>
<feature type="non-terminal residue" evidence="1">
    <location>
        <position position="1"/>
    </location>
</feature>
<dbReference type="EMBL" id="JAMKFB020000006">
    <property type="protein sequence ID" value="KAL0190136.1"/>
    <property type="molecule type" value="Genomic_DNA"/>
</dbReference>
<gene>
    <name evidence="1" type="ORF">M9458_012834</name>
</gene>
<evidence type="ECO:0000313" key="2">
    <source>
        <dbReference type="Proteomes" id="UP001529510"/>
    </source>
</evidence>
<evidence type="ECO:0000313" key="1">
    <source>
        <dbReference type="EMBL" id="KAL0190136.1"/>
    </source>
</evidence>
<reference evidence="1 2" key="1">
    <citation type="submission" date="2024-05" db="EMBL/GenBank/DDBJ databases">
        <title>Genome sequencing and assembly of Indian major carp, Cirrhinus mrigala (Hamilton, 1822).</title>
        <authorList>
            <person name="Mohindra V."/>
            <person name="Chowdhury L.M."/>
            <person name="Lal K."/>
            <person name="Jena J.K."/>
        </authorList>
    </citation>
    <scope>NUCLEOTIDE SEQUENCE [LARGE SCALE GENOMIC DNA]</scope>
    <source>
        <strain evidence="1">CM1030</strain>
        <tissue evidence="1">Blood</tissue>
    </source>
</reference>
<sequence>TGAAVHLRLMDVLQLVLKLDGSCCYQGDCLPLAMDSALEMFEHYSTRPLTFVY</sequence>
<keyword evidence="2" id="KW-1185">Reference proteome</keyword>
<protein>
    <submittedName>
        <fullName evidence="1">Uncharacterized protein</fullName>
    </submittedName>
</protein>
<accession>A0ABD0QV99</accession>
<feature type="non-terminal residue" evidence="1">
    <location>
        <position position="53"/>
    </location>
</feature>
<dbReference type="Proteomes" id="UP001529510">
    <property type="component" value="Unassembled WGS sequence"/>
</dbReference>
<proteinExistence type="predicted"/>